<evidence type="ECO:0000256" key="1">
    <source>
        <dbReference type="SAM" id="Phobius"/>
    </source>
</evidence>
<proteinExistence type="predicted"/>
<dbReference type="AlphaFoldDB" id="A0A1Y1JSD7"/>
<reference evidence="3" key="1">
    <citation type="submission" date="2017-04" db="EMBL/GenBank/DDBJ databases">
        <title>Plasmodium gonderi genome.</title>
        <authorList>
            <person name="Arisue N."/>
            <person name="Honma H."/>
            <person name="Kawai S."/>
            <person name="Tougan T."/>
            <person name="Tanabe K."/>
            <person name="Horii T."/>
        </authorList>
    </citation>
    <scope>NUCLEOTIDE SEQUENCE [LARGE SCALE GENOMIC DNA]</scope>
    <source>
        <strain evidence="3">ATCC 30045</strain>
    </source>
</reference>
<dbReference type="Proteomes" id="UP000195521">
    <property type="component" value="Unassembled WGS sequence"/>
</dbReference>
<dbReference type="GeneID" id="39745183"/>
<keyword evidence="1" id="KW-1133">Transmembrane helix</keyword>
<keyword evidence="1" id="KW-0472">Membrane</keyword>
<dbReference type="RefSeq" id="XP_028546964.1">
    <property type="nucleotide sequence ID" value="XM_028691163.1"/>
</dbReference>
<dbReference type="InterPro" id="IPR008780">
    <property type="entry name" value="Plasmodium_Vir"/>
</dbReference>
<gene>
    <name evidence="2" type="ORF">PGO_002645</name>
</gene>
<evidence type="ECO:0000313" key="3">
    <source>
        <dbReference type="Proteomes" id="UP000195521"/>
    </source>
</evidence>
<keyword evidence="3" id="KW-1185">Reference proteome</keyword>
<dbReference type="Pfam" id="PF05795">
    <property type="entry name" value="Plasmodium_Vir"/>
    <property type="match status" value="1"/>
</dbReference>
<dbReference type="EMBL" id="BDQF01000281">
    <property type="protein sequence ID" value="GAW84375.1"/>
    <property type="molecule type" value="Genomic_DNA"/>
</dbReference>
<name>A0A1Y1JSD7_PLAGO</name>
<dbReference type="OrthoDB" id="389243at2759"/>
<evidence type="ECO:0000313" key="2">
    <source>
        <dbReference type="EMBL" id="GAW84375.1"/>
    </source>
</evidence>
<organism evidence="2 3">
    <name type="scientific">Plasmodium gonderi</name>
    <dbReference type="NCBI Taxonomy" id="77519"/>
    <lineage>
        <taxon>Eukaryota</taxon>
        <taxon>Sar</taxon>
        <taxon>Alveolata</taxon>
        <taxon>Apicomplexa</taxon>
        <taxon>Aconoidasida</taxon>
        <taxon>Haemosporida</taxon>
        <taxon>Plasmodiidae</taxon>
        <taxon>Plasmodium</taxon>
        <taxon>Plasmodium (Plasmodium)</taxon>
    </lineage>
</organism>
<feature type="non-terminal residue" evidence="2">
    <location>
        <position position="1"/>
    </location>
</feature>
<protein>
    <submittedName>
        <fullName evidence="2">Variable surface protein</fullName>
    </submittedName>
</protein>
<comment type="caution">
    <text evidence="2">The sequence shown here is derived from an EMBL/GenBank/DDBJ whole genome shotgun (WGS) entry which is preliminary data.</text>
</comment>
<accession>A0A1Y1JSD7</accession>
<keyword evidence="1" id="KW-0812">Transmembrane</keyword>
<feature type="transmembrane region" description="Helical" evidence="1">
    <location>
        <begin position="128"/>
        <end position="156"/>
    </location>
</feature>
<sequence length="200" mass="23609">KLLFDYSKDYEYIKHDLSEHQLYCSSEYKATVDKYTETFRMLKETCKGKDKQRSYCNNFLNSFKREKWYEISTLSCSERVDSATIEGLLEQQKISILHNNEQDEYILTGEQSFEHIISNKTSVSSTSISMVIVPLVIGMTIFSIIMCKFTPVGYWLRKVILGKCKRRRNHIMVKNNIENFSIHKVLDTQKRFNLSYDNAY</sequence>